<evidence type="ECO:0000313" key="1">
    <source>
        <dbReference type="EMBL" id="SDG65610.1"/>
    </source>
</evidence>
<protein>
    <recommendedName>
        <fullName evidence="3">DUF3606 domain-containing protein</fullName>
    </recommendedName>
</protein>
<dbReference type="STRING" id="405671.SAMN05421827_10950"/>
<keyword evidence="2" id="KW-1185">Reference proteome</keyword>
<organism evidence="1 2">
    <name type="scientific">Pedobacter terrae</name>
    <dbReference type="NCBI Taxonomy" id="405671"/>
    <lineage>
        <taxon>Bacteria</taxon>
        <taxon>Pseudomonadati</taxon>
        <taxon>Bacteroidota</taxon>
        <taxon>Sphingobacteriia</taxon>
        <taxon>Sphingobacteriales</taxon>
        <taxon>Sphingobacteriaceae</taxon>
        <taxon>Pedobacter</taxon>
    </lineage>
</organism>
<evidence type="ECO:0000313" key="2">
    <source>
        <dbReference type="Proteomes" id="UP000199643"/>
    </source>
</evidence>
<accession>A0A1G7W361</accession>
<dbReference type="EMBL" id="FNCH01000009">
    <property type="protein sequence ID" value="SDG65610.1"/>
    <property type="molecule type" value="Genomic_DNA"/>
</dbReference>
<dbReference type="Proteomes" id="UP000199643">
    <property type="component" value="Unassembled WGS sequence"/>
</dbReference>
<reference evidence="2" key="1">
    <citation type="submission" date="2016-10" db="EMBL/GenBank/DDBJ databases">
        <authorList>
            <person name="Varghese N."/>
            <person name="Submissions S."/>
        </authorList>
    </citation>
    <scope>NUCLEOTIDE SEQUENCE [LARGE SCALE GENOMIC DNA]</scope>
    <source>
        <strain evidence="2">DSM 17933</strain>
    </source>
</reference>
<dbReference type="AlphaFoldDB" id="A0A1G7W361"/>
<sequence length="69" mass="7824">MGLFYHYLIKKVMDDKQKTGSADRTRININEGYELDYWSAKFGVSKEKLKAAVDTVGTSASAVEDYLKK</sequence>
<dbReference type="Pfam" id="PF12244">
    <property type="entry name" value="DUF3606"/>
    <property type="match status" value="1"/>
</dbReference>
<dbReference type="InterPro" id="IPR022037">
    <property type="entry name" value="DUF3606"/>
</dbReference>
<gene>
    <name evidence="1" type="ORF">SAMN05421827_10950</name>
</gene>
<evidence type="ECO:0008006" key="3">
    <source>
        <dbReference type="Google" id="ProtNLM"/>
    </source>
</evidence>
<name>A0A1G7W361_9SPHI</name>
<proteinExistence type="predicted"/>